<reference evidence="9" key="1">
    <citation type="submission" date="2021-03" db="EMBL/GenBank/DDBJ databases">
        <title>Draft genome sequence of rust myrtle Austropuccinia psidii MF-1, a brazilian biotype.</title>
        <authorList>
            <person name="Quecine M.C."/>
            <person name="Pachon D.M.R."/>
            <person name="Bonatelli M.L."/>
            <person name="Correr F.H."/>
            <person name="Franceschini L.M."/>
            <person name="Leite T.F."/>
            <person name="Margarido G.R.A."/>
            <person name="Almeida C.A."/>
            <person name="Ferrarezi J.A."/>
            <person name="Labate C.A."/>
        </authorList>
    </citation>
    <scope>NUCLEOTIDE SEQUENCE</scope>
    <source>
        <strain evidence="9">MF-1</strain>
    </source>
</reference>
<dbReference type="Pfam" id="PF11732">
    <property type="entry name" value="Thoc2"/>
    <property type="match status" value="1"/>
</dbReference>
<feature type="domain" description="THO complex subunitTHOC2 N-terminal" evidence="7">
    <location>
        <begin position="772"/>
        <end position="847"/>
    </location>
</feature>
<evidence type="ECO:0000259" key="7">
    <source>
        <dbReference type="Pfam" id="PF11732"/>
    </source>
</evidence>
<feature type="region of interest" description="Disordered" evidence="5">
    <location>
        <begin position="449"/>
        <end position="479"/>
    </location>
</feature>
<gene>
    <name evidence="9" type="ORF">O181_002061</name>
</gene>
<keyword evidence="4" id="KW-0539">Nucleus</keyword>
<dbReference type="Pfam" id="PF11262">
    <property type="entry name" value="Tho2"/>
    <property type="match status" value="1"/>
</dbReference>
<dbReference type="PANTHER" id="PTHR21597:SF0">
    <property type="entry name" value="THO COMPLEX SUBUNIT 2"/>
    <property type="match status" value="1"/>
</dbReference>
<feature type="compositionally biased region" description="Low complexity" evidence="5">
    <location>
        <begin position="1643"/>
        <end position="1655"/>
    </location>
</feature>
<feature type="compositionally biased region" description="Basic and acidic residues" evidence="5">
    <location>
        <begin position="1829"/>
        <end position="1844"/>
    </location>
</feature>
<dbReference type="PANTHER" id="PTHR21597">
    <property type="entry name" value="THO2 PROTEIN"/>
    <property type="match status" value="1"/>
</dbReference>
<feature type="compositionally biased region" description="Low complexity" evidence="5">
    <location>
        <begin position="1495"/>
        <end position="1537"/>
    </location>
</feature>
<dbReference type="GO" id="GO:0006397">
    <property type="term" value="P:mRNA processing"/>
    <property type="evidence" value="ECO:0007669"/>
    <property type="project" value="InterPro"/>
</dbReference>
<evidence type="ECO:0000313" key="10">
    <source>
        <dbReference type="Proteomes" id="UP000765509"/>
    </source>
</evidence>
<feature type="compositionally biased region" description="Polar residues" evidence="5">
    <location>
        <begin position="2003"/>
        <end position="2016"/>
    </location>
</feature>
<proteinExistence type="inferred from homology"/>
<dbReference type="Proteomes" id="UP000765509">
    <property type="component" value="Unassembled WGS sequence"/>
</dbReference>
<feature type="domain" description="THO complex subunitTHOC2 C-terminal" evidence="6">
    <location>
        <begin position="1126"/>
        <end position="1440"/>
    </location>
</feature>
<comment type="similarity">
    <text evidence="2">Belongs to the THOC2 family.</text>
</comment>
<feature type="region of interest" description="Disordered" evidence="5">
    <location>
        <begin position="1455"/>
        <end position="2016"/>
    </location>
</feature>
<organism evidence="9 10">
    <name type="scientific">Austropuccinia psidii MF-1</name>
    <dbReference type="NCBI Taxonomy" id="1389203"/>
    <lineage>
        <taxon>Eukaryota</taxon>
        <taxon>Fungi</taxon>
        <taxon>Dikarya</taxon>
        <taxon>Basidiomycota</taxon>
        <taxon>Pucciniomycotina</taxon>
        <taxon>Pucciniomycetes</taxon>
        <taxon>Pucciniales</taxon>
        <taxon>Sphaerophragmiaceae</taxon>
        <taxon>Austropuccinia</taxon>
    </lineage>
</organism>
<evidence type="ECO:0000256" key="2">
    <source>
        <dbReference type="ARBA" id="ARBA00007857"/>
    </source>
</evidence>
<dbReference type="GO" id="GO:0000445">
    <property type="term" value="C:THO complex part of transcription export complex"/>
    <property type="evidence" value="ECO:0007669"/>
    <property type="project" value="TreeGrafter"/>
</dbReference>
<feature type="compositionally biased region" description="Basic and acidic residues" evidence="5">
    <location>
        <begin position="1982"/>
        <end position="2001"/>
    </location>
</feature>
<evidence type="ECO:0000313" key="9">
    <source>
        <dbReference type="EMBL" id="MBW0462346.1"/>
    </source>
</evidence>
<feature type="compositionally biased region" description="Polar residues" evidence="5">
    <location>
        <begin position="1578"/>
        <end position="1587"/>
    </location>
</feature>
<evidence type="ECO:0000259" key="8">
    <source>
        <dbReference type="Pfam" id="PF16134"/>
    </source>
</evidence>
<feature type="compositionally biased region" description="Polar residues" evidence="5">
    <location>
        <begin position="1763"/>
        <end position="1772"/>
    </location>
</feature>
<dbReference type="OrthoDB" id="29024at2759"/>
<feature type="non-terminal residue" evidence="9">
    <location>
        <position position="2016"/>
    </location>
</feature>
<dbReference type="GO" id="GO:0006406">
    <property type="term" value="P:mRNA export from nucleus"/>
    <property type="evidence" value="ECO:0007669"/>
    <property type="project" value="InterPro"/>
</dbReference>
<feature type="compositionally biased region" description="Polar residues" evidence="5">
    <location>
        <begin position="1966"/>
        <end position="1981"/>
    </location>
</feature>
<dbReference type="GO" id="GO:0003729">
    <property type="term" value="F:mRNA binding"/>
    <property type="evidence" value="ECO:0007669"/>
    <property type="project" value="TreeGrafter"/>
</dbReference>
<name>A0A9Q3BBA3_9BASI</name>
<evidence type="ECO:0000259" key="6">
    <source>
        <dbReference type="Pfam" id="PF11262"/>
    </source>
</evidence>
<feature type="domain" description="THO complex subunit 2 N-terminal" evidence="8">
    <location>
        <begin position="96"/>
        <end position="770"/>
    </location>
</feature>
<dbReference type="InterPro" id="IPR021418">
    <property type="entry name" value="THO_THOC2_C"/>
</dbReference>
<dbReference type="Pfam" id="PF16134">
    <property type="entry name" value="THOC2_N"/>
    <property type="match status" value="1"/>
</dbReference>
<protein>
    <recommendedName>
        <fullName evidence="3">THO complex subunit 2</fullName>
    </recommendedName>
</protein>
<feature type="region of interest" description="Disordered" evidence="5">
    <location>
        <begin position="1050"/>
        <end position="1087"/>
    </location>
</feature>
<comment type="subcellular location">
    <subcellularLocation>
        <location evidence="1">Nucleus</location>
    </subcellularLocation>
</comment>
<evidence type="ECO:0000256" key="1">
    <source>
        <dbReference type="ARBA" id="ARBA00004123"/>
    </source>
</evidence>
<comment type="caution">
    <text evidence="9">The sequence shown here is derived from an EMBL/GenBank/DDBJ whole genome shotgun (WGS) entry which is preliminary data.</text>
</comment>
<evidence type="ECO:0000256" key="4">
    <source>
        <dbReference type="ARBA" id="ARBA00023242"/>
    </source>
</evidence>
<feature type="compositionally biased region" description="Polar residues" evidence="5">
    <location>
        <begin position="1063"/>
        <end position="1087"/>
    </location>
</feature>
<sequence length="2016" mass="227570">MEGSSKTLHSFLVDSLSHWQDEQVKKDLSTKILESLAHFNPLISSHQQSITLDLLLIFSTLFKSCLPRITHSDPKIKLPIIKSSDLIEFLSQSIYPQLNQEIHNKTSEMMVDTIWSIENELEAQKSSIEDQIKSIQSQINSTHQVNNLNDDSSSTNQSTPQSILIRQNALQTLSQARQALIQLSTLMLKSNQNGTILINPAHCKLSWEYGLLYETGLIPFTADLITKQATRLNTGLHYKQQRFNLLREESEGYSHLTTELISAMGPGQMAQLISSQSNTGNQTSYPHLRSIIQSSESLQLCNLRIDKVINNIKALIGYFDLDPNRTLDIILDVFSYNILTHHSFFCSLLKKSHWMKSVQDLPVTEIQINHPNGTLPSQSGSKLIASLLGFKFNHYQQIEGNDSTPEELYFTTAILIWHQIIKLSDILPHLSPDLQTIKQYESDWRQEISNKASSAGPRNALSMAGALDNSGPPSSFSKPINPTLNKSLDSLSKSSSNKPKNLPNQKIGLLSALLSIGALHEAIYILSLPSHQFLAHQDSNISALVLRLIDVIINPAYQLALNPSKSQSINTLTQPKKRYLGGSSGIHQLVEPEIPKATLSLKLGPRSVSLSTSNVKFEPVFFWSAWKERLIQVKSNEEFLNHVWPLLRFVGPFGHLHMSVFQKVAELTAIALQSQSTDPALPPDPRWSYLLRWFLLPGLSMMQGCVAASNVVWKVLRTFPYEQRYMIYGEWKERIYVRIPELKVERAKADAETKRILKTMTLDNLKEKSRALAKLACSNPCIVFNAALNQVQTYDSLIPCVIECLRYLNLFALDVLTYSVVEFLSNPDKDRSKSDGTNIAGWLQNLAKFVGNVFKRNLSLDPTIVLQYIANQLANGNAKDLIILRDMISKMAGVEVLQDLSASQVVALGGSRTLRSEAISPTTLTGKKISFSKSSNRLMRALSDSGLTVPLLILIALQRQNAVLLSDENAHLKYLGVLADSCQQVLFQYIDFLRGQLACRDISDYEKALPTIDEMWGKYHIDPSIIFQVWRPVLSAAVRPALKIGSDGEVSVEDNDKMEISPPSLSTQLTAQASPQPPTQTLTQSDDPNALELNGQLSNDQIYYPTNLMPAVLLAEKMLPEQTRKLVGPHFFVTFWQLELYDIRMPDERYISETSRLNTMLSDLDREYAIPMVSSMKELNRAHRSKILEIRSTLTKEMKIHIKHYELTRARLAAEKAYWFPLSARSPFRAQLLEHIIQHCFNPRAKLSPVDAAYTAQFIKTVHSLGSTSFMTLKLFDRIFSSDVGPTIFPCSEFEASNYGRFLRDLLLLVKSWYDSESIFKKTGLGKDKKGNYLPGLRMKWGKGENAGDGIAESDMLSYDNLQKVVKKWTSIMSTICKEALQSGEYMHIRNSIAVLKELDGLVPLFEDQANNLEIAVTELLKYDKREDVKVLAYGYQSMLKRAAKNVIKTTKVPIVSATRKPNHPTTNNPSVPNPMVDKVENKLIGNETPTMATPSLPLKNPKSSPKLSNSAGGSSTMPKPSNSSSSVVESRSVLPPISSTTNRPPGLPERPAGPSSRLPPSISRHENDRKLLPVPNRSLNGNLSHRNGSELEHASFPPSDPSRSQLLAPPTIPSAEAAEREALARAAVQRSRKFPPNPAALPPSQSESSSLHHPSQQKDDLPRYSSSSHPMHFPDRPYLSSHHNHSNDPQSRTPNMGPFNSKATRPPINALTSEGSNHGDELMRPPALPSAPRSDHIRRDMSSFYPSSIMHQPLPNHPSPHFGSNSNTTSPRTRDDLSKRGPDELFPNRHRDERDLYERREEREHRRVRDEAPRTRPPSVESIRSIKSGRDKDKRGERNERNEKRKRSRSPSERHRDRDRDRDRDREREKEKEKDRERERDRKDREKDRELRHREKEKELGREERDKDRDRDRDRRSHRRDRDRGDERRHDKEREKDRERELKSTSEAVTDDGGIKRRKVLPSGPSISTEGLTATSSSSDLRSKRGGDSPHQNDERDLGKDISNSKGNLKTNHSQ</sequence>
<dbReference type="InterPro" id="IPR040007">
    <property type="entry name" value="Tho2"/>
</dbReference>
<keyword evidence="10" id="KW-1185">Reference proteome</keyword>
<dbReference type="InterPro" id="IPR021726">
    <property type="entry name" value="THO_THOC2_N"/>
</dbReference>
<accession>A0A9Q3BBA3</accession>
<evidence type="ECO:0000256" key="3">
    <source>
        <dbReference type="ARBA" id="ARBA00019596"/>
    </source>
</evidence>
<dbReference type="EMBL" id="AVOT02000332">
    <property type="protein sequence ID" value="MBW0462346.1"/>
    <property type="molecule type" value="Genomic_DNA"/>
</dbReference>
<feature type="compositionally biased region" description="Basic and acidic residues" evidence="5">
    <location>
        <begin position="1851"/>
        <end position="1945"/>
    </location>
</feature>
<evidence type="ECO:0000256" key="5">
    <source>
        <dbReference type="SAM" id="MobiDB-lite"/>
    </source>
</evidence>
<feature type="compositionally biased region" description="Basic and acidic residues" evidence="5">
    <location>
        <begin position="1773"/>
        <end position="1815"/>
    </location>
</feature>
<dbReference type="InterPro" id="IPR032302">
    <property type="entry name" value="THOC2_N"/>
</dbReference>